<evidence type="ECO:0000259" key="3">
    <source>
        <dbReference type="PROSITE" id="PS51186"/>
    </source>
</evidence>
<gene>
    <name evidence="4" type="ordered locus">Zymop_0377</name>
</gene>
<dbReference type="STRING" id="579138.Zymop_0377"/>
<protein>
    <submittedName>
        <fullName evidence="4">GCN5-related N-acetyltransferase</fullName>
    </submittedName>
</protein>
<proteinExistence type="predicted"/>
<dbReference type="AlphaFoldDB" id="F8EUZ2"/>
<dbReference type="Proteomes" id="UP000000491">
    <property type="component" value="Chromosome"/>
</dbReference>
<dbReference type="GO" id="GO:0008080">
    <property type="term" value="F:N-acetyltransferase activity"/>
    <property type="evidence" value="ECO:0007669"/>
    <property type="project" value="TreeGrafter"/>
</dbReference>
<dbReference type="Gene3D" id="3.40.630.30">
    <property type="match status" value="1"/>
</dbReference>
<evidence type="ECO:0000256" key="2">
    <source>
        <dbReference type="ARBA" id="ARBA00023315"/>
    </source>
</evidence>
<dbReference type="PROSITE" id="PS51186">
    <property type="entry name" value="GNAT"/>
    <property type="match status" value="1"/>
</dbReference>
<dbReference type="InterPro" id="IPR051016">
    <property type="entry name" value="Diverse_Substrate_AcTransf"/>
</dbReference>
<dbReference type="eggNOG" id="COG0456">
    <property type="taxonomic scope" value="Bacteria"/>
</dbReference>
<keyword evidence="2" id="KW-0012">Acyltransferase</keyword>
<dbReference type="PATRIC" id="fig|579138.3.peg.395"/>
<evidence type="ECO:0000313" key="4">
    <source>
        <dbReference type="EMBL" id="AEI37280.1"/>
    </source>
</evidence>
<dbReference type="KEGG" id="zmp:Zymop_0377"/>
<dbReference type="RefSeq" id="WP_013933679.1">
    <property type="nucleotide sequence ID" value="NC_015709.1"/>
</dbReference>
<reference evidence="4 5" key="1">
    <citation type="journal article" date="2011" name="J. Bacteriol.">
        <title>Genome sequence of the ethanol-producing Zymomonas mobilis subsp. pomaceae lectotype strain ATCC 29192.</title>
        <authorList>
            <person name="Kouvelis V.N."/>
            <person name="Davenport K.W."/>
            <person name="Brettin T.S."/>
            <person name="Bruce D."/>
            <person name="Detter C."/>
            <person name="Han C.S."/>
            <person name="Nolan M."/>
            <person name="Tapia R."/>
            <person name="Damoulaki A."/>
            <person name="Kyrpides N.C."/>
            <person name="Typas M.A."/>
            <person name="Pappas K.M."/>
        </authorList>
    </citation>
    <scope>NUCLEOTIDE SEQUENCE [LARGE SCALE GENOMIC DNA]</scope>
    <source>
        <strain evidence="5">ATCC 29192 / DSM 22645 / JCM 10191 / CCUG 17912 / NBRC 13757 / NCIMB 11200 / NRRL B-4491 / Barker I</strain>
    </source>
</reference>
<dbReference type="InterPro" id="IPR000182">
    <property type="entry name" value="GNAT_dom"/>
</dbReference>
<dbReference type="PANTHER" id="PTHR10545">
    <property type="entry name" value="DIAMINE N-ACETYLTRANSFERASE"/>
    <property type="match status" value="1"/>
</dbReference>
<dbReference type="Pfam" id="PF00583">
    <property type="entry name" value="Acetyltransf_1"/>
    <property type="match status" value="1"/>
</dbReference>
<organism evidence="4 5">
    <name type="scientific">Zymomonas mobilis subsp. pomaceae (strain ATCC 29192 / DSM 22645 / JCM 10191 / CCUG 17912 / NBRC 13757 / NCIMB 11200 / NRRL B-4491 / Barker I)</name>
    <dbReference type="NCBI Taxonomy" id="579138"/>
    <lineage>
        <taxon>Bacteria</taxon>
        <taxon>Pseudomonadati</taxon>
        <taxon>Pseudomonadota</taxon>
        <taxon>Alphaproteobacteria</taxon>
        <taxon>Sphingomonadales</taxon>
        <taxon>Zymomonadaceae</taxon>
        <taxon>Zymomonas</taxon>
    </lineage>
</organism>
<dbReference type="SUPFAM" id="SSF55729">
    <property type="entry name" value="Acyl-CoA N-acyltransferases (Nat)"/>
    <property type="match status" value="1"/>
</dbReference>
<keyword evidence="1 4" id="KW-0808">Transferase</keyword>
<dbReference type="HOGENOM" id="CLU_013985_32_1_5"/>
<sequence>MIIRDATAADEQAWRHLWAGYTAFYKTDLSEEITAMTWARVLDPNSSMTIRIAECKDQIIGFVLYVIHEGSWVLNPICYLEDLFVDPAARKTGVGRALIKDIIQLASKHHWSRVYWHTEVDNSARKLYNQFISADNFVRYLIKIN</sequence>
<dbReference type="InterPro" id="IPR016181">
    <property type="entry name" value="Acyl_CoA_acyltransferase"/>
</dbReference>
<feature type="domain" description="N-acetyltransferase" evidence="3">
    <location>
        <begin position="1"/>
        <end position="145"/>
    </location>
</feature>
<dbReference type="PANTHER" id="PTHR10545:SF42">
    <property type="entry name" value="ACETYLTRANSFERASE"/>
    <property type="match status" value="1"/>
</dbReference>
<evidence type="ECO:0000256" key="1">
    <source>
        <dbReference type="ARBA" id="ARBA00022679"/>
    </source>
</evidence>
<dbReference type="EMBL" id="CP002865">
    <property type="protein sequence ID" value="AEI37280.1"/>
    <property type="molecule type" value="Genomic_DNA"/>
</dbReference>
<name>F8EUZ2_ZYMMT</name>
<evidence type="ECO:0000313" key="5">
    <source>
        <dbReference type="Proteomes" id="UP000000491"/>
    </source>
</evidence>
<accession>F8EUZ2</accession>
<dbReference type="CDD" id="cd04301">
    <property type="entry name" value="NAT_SF"/>
    <property type="match status" value="1"/>
</dbReference>